<evidence type="ECO:0000259" key="9">
    <source>
        <dbReference type="Pfam" id="PF00361"/>
    </source>
</evidence>
<evidence type="ECO:0000256" key="7">
    <source>
        <dbReference type="SAM" id="MobiDB-lite"/>
    </source>
</evidence>
<feature type="domain" description="NADH:quinone oxidoreductase/Mrp antiporter transmembrane" evidence="9">
    <location>
        <begin position="221"/>
        <end position="518"/>
    </location>
</feature>
<dbReference type="GO" id="GO:0042773">
    <property type="term" value="P:ATP synthesis coupled electron transport"/>
    <property type="evidence" value="ECO:0007669"/>
    <property type="project" value="InterPro"/>
</dbReference>
<feature type="transmembrane region" description="Helical" evidence="8">
    <location>
        <begin position="129"/>
        <end position="150"/>
    </location>
</feature>
<dbReference type="PRINTS" id="PR01437">
    <property type="entry name" value="NUOXDRDTASE4"/>
</dbReference>
<accession>A0A7C4V564</accession>
<dbReference type="InterPro" id="IPR003918">
    <property type="entry name" value="NADH_UbQ_OxRdtase"/>
</dbReference>
<feature type="transmembrane region" description="Helical" evidence="8">
    <location>
        <begin position="372"/>
        <end position="393"/>
    </location>
</feature>
<proteinExistence type="inferred from homology"/>
<evidence type="ECO:0000313" key="10">
    <source>
        <dbReference type="EMBL" id="HGY09127.1"/>
    </source>
</evidence>
<keyword evidence="4 8" id="KW-1133">Transmembrane helix</keyword>
<dbReference type="InterPro" id="IPR010227">
    <property type="entry name" value="NADH_Q_OxRdtase_chainM/4"/>
</dbReference>
<dbReference type="GO" id="GO:0016020">
    <property type="term" value="C:membrane"/>
    <property type="evidence" value="ECO:0007669"/>
    <property type="project" value="UniProtKB-SubCell"/>
</dbReference>
<keyword evidence="5 8" id="KW-0472">Membrane</keyword>
<organism evidence="10">
    <name type="scientific">Oceanithermus profundus</name>
    <dbReference type="NCBI Taxonomy" id="187137"/>
    <lineage>
        <taxon>Bacteria</taxon>
        <taxon>Thermotogati</taxon>
        <taxon>Deinococcota</taxon>
        <taxon>Deinococci</taxon>
        <taxon>Thermales</taxon>
        <taxon>Thermaceae</taxon>
        <taxon>Oceanithermus</taxon>
    </lineage>
</organism>
<dbReference type="Pfam" id="PF00361">
    <property type="entry name" value="Proton_antipo_M"/>
    <property type="match status" value="1"/>
</dbReference>
<comment type="caution">
    <text evidence="10">The sequence shown here is derived from an EMBL/GenBank/DDBJ whole genome shotgun (WGS) entry which is preliminary data.</text>
</comment>
<dbReference type="GO" id="GO:0012505">
    <property type="term" value="C:endomembrane system"/>
    <property type="evidence" value="ECO:0007669"/>
    <property type="project" value="UniProtKB-SubCell"/>
</dbReference>
<feature type="transmembrane region" description="Helical" evidence="8">
    <location>
        <begin position="228"/>
        <end position="245"/>
    </location>
</feature>
<dbReference type="GO" id="GO:0015990">
    <property type="term" value="P:electron transport coupled proton transport"/>
    <property type="evidence" value="ECO:0007669"/>
    <property type="project" value="TreeGrafter"/>
</dbReference>
<feature type="transmembrane region" description="Helical" evidence="8">
    <location>
        <begin position="405"/>
        <end position="425"/>
    </location>
</feature>
<dbReference type="InterPro" id="IPR001750">
    <property type="entry name" value="ND/Mrp_TM"/>
</dbReference>
<dbReference type="GO" id="GO:0008137">
    <property type="term" value="F:NADH dehydrogenase (ubiquinone) activity"/>
    <property type="evidence" value="ECO:0007669"/>
    <property type="project" value="InterPro"/>
</dbReference>
<comment type="similarity">
    <text evidence="2">Belongs to the complex I subunit 4 family.</text>
</comment>
<dbReference type="GO" id="GO:0048039">
    <property type="term" value="F:ubiquinone binding"/>
    <property type="evidence" value="ECO:0007669"/>
    <property type="project" value="TreeGrafter"/>
</dbReference>
<evidence type="ECO:0000256" key="8">
    <source>
        <dbReference type="SAM" id="Phobius"/>
    </source>
</evidence>
<feature type="transmembrane region" description="Helical" evidence="8">
    <location>
        <begin position="257"/>
        <end position="279"/>
    </location>
</feature>
<evidence type="ECO:0000256" key="3">
    <source>
        <dbReference type="ARBA" id="ARBA00022692"/>
    </source>
</evidence>
<keyword evidence="3 6" id="KW-0812">Transmembrane</keyword>
<comment type="subcellular location">
    <subcellularLocation>
        <location evidence="1">Endomembrane system</location>
        <topology evidence="1">Multi-pass membrane protein</topology>
    </subcellularLocation>
    <subcellularLocation>
        <location evidence="6">Membrane</location>
        <topology evidence="6">Multi-pass membrane protein</topology>
    </subcellularLocation>
</comment>
<feature type="transmembrane region" description="Helical" evidence="8">
    <location>
        <begin position="204"/>
        <end position="222"/>
    </location>
</feature>
<dbReference type="GO" id="GO:0003954">
    <property type="term" value="F:NADH dehydrogenase activity"/>
    <property type="evidence" value="ECO:0007669"/>
    <property type="project" value="TreeGrafter"/>
</dbReference>
<dbReference type="PANTHER" id="PTHR43507:SF1">
    <property type="entry name" value="NADH-UBIQUINONE OXIDOREDUCTASE CHAIN 4"/>
    <property type="match status" value="1"/>
</dbReference>
<sequence length="588" mass="62441">MVRRRPAASTRAAVAHPGAAAPALPRRVLLPRAGRAGAGPHLRARALRPLRGGRPGRPGRLPEPGGLVLPAPPAERPLRGLRALHADRRAGALRGRSAVTLILIFLPILAAALVGLLDDPRAEAAKRGALMIALVTLLASLGAYLAYPLASGGFVGEFKLEWLPLVGSSFHVGLDGLSLPFVTLTPLLTAVSVLASWRKTEKGFFALMLLLQGALVGVFAALDLIVFFLFFEAVLVPMYFKIALWGYEQRRYAAVKFLIYSLVGSVFMLAAMLATAYLAAPALGRVSFDYLDLVSVAGYLALLPAAGWLFWGFALAFLIKLPAVPLHTWLPHAHTQAPTAGSIFLAGLLLKMGGYGLIRFNLALFPGELERFANLLAVVALVSIVYGAYVTLAQRDLKRLIANSSVNHMGYVLLGIASMTAVGLHGAVYQMVAHGVITGLMFLMVGLLADRTHTREIAAMKGVYNAAPKLGAVLWLALLGGLGLPGLAGFLGEFQSLWGGFLAEVTRNYVWFAVFGIVILAGAMLWTIQRVLLGKAEAALDDLNAVELAAAAPLVFLAVLLGLVPAALTPWIDAGVQPLVTLLQEVLK</sequence>
<name>A0A7C4V564_9DEIN</name>
<evidence type="ECO:0000256" key="6">
    <source>
        <dbReference type="RuleBase" id="RU000320"/>
    </source>
</evidence>
<dbReference type="AlphaFoldDB" id="A0A7C4V564"/>
<feature type="transmembrane region" description="Helical" evidence="8">
    <location>
        <begin position="170"/>
        <end position="197"/>
    </location>
</feature>
<evidence type="ECO:0000256" key="5">
    <source>
        <dbReference type="ARBA" id="ARBA00023136"/>
    </source>
</evidence>
<feature type="transmembrane region" description="Helical" evidence="8">
    <location>
        <begin position="509"/>
        <end position="528"/>
    </location>
</feature>
<feature type="transmembrane region" description="Helical" evidence="8">
    <location>
        <begin position="299"/>
        <end position="319"/>
    </location>
</feature>
<feature type="region of interest" description="Disordered" evidence="7">
    <location>
        <begin position="48"/>
        <end position="69"/>
    </location>
</feature>
<feature type="transmembrane region" description="Helical" evidence="8">
    <location>
        <begin position="548"/>
        <end position="572"/>
    </location>
</feature>
<evidence type="ECO:0000256" key="1">
    <source>
        <dbReference type="ARBA" id="ARBA00004127"/>
    </source>
</evidence>
<feature type="transmembrane region" description="Helical" evidence="8">
    <location>
        <begin position="431"/>
        <end position="449"/>
    </location>
</feature>
<feature type="transmembrane region" description="Helical" evidence="8">
    <location>
        <begin position="340"/>
        <end position="360"/>
    </location>
</feature>
<gene>
    <name evidence="10" type="ORF">ENK37_03595</name>
</gene>
<feature type="transmembrane region" description="Helical" evidence="8">
    <location>
        <begin position="98"/>
        <end position="117"/>
    </location>
</feature>
<evidence type="ECO:0000256" key="2">
    <source>
        <dbReference type="ARBA" id="ARBA00009025"/>
    </source>
</evidence>
<reference evidence="10" key="1">
    <citation type="journal article" date="2020" name="mSystems">
        <title>Genome- and Community-Level Interaction Insights into Carbon Utilization and Element Cycling Functions of Hydrothermarchaeota in Hydrothermal Sediment.</title>
        <authorList>
            <person name="Zhou Z."/>
            <person name="Liu Y."/>
            <person name="Xu W."/>
            <person name="Pan J."/>
            <person name="Luo Z.H."/>
            <person name="Li M."/>
        </authorList>
    </citation>
    <scope>NUCLEOTIDE SEQUENCE [LARGE SCALE GENOMIC DNA]</scope>
    <source>
        <strain evidence="10">HyVt-570</strain>
    </source>
</reference>
<evidence type="ECO:0000256" key="4">
    <source>
        <dbReference type="ARBA" id="ARBA00022989"/>
    </source>
</evidence>
<dbReference type="PANTHER" id="PTHR43507">
    <property type="entry name" value="NADH-UBIQUINONE OXIDOREDUCTASE CHAIN 4"/>
    <property type="match status" value="1"/>
</dbReference>
<feature type="transmembrane region" description="Helical" evidence="8">
    <location>
        <begin position="470"/>
        <end position="489"/>
    </location>
</feature>
<dbReference type="EMBL" id="DRPZ01000096">
    <property type="protein sequence ID" value="HGY09127.1"/>
    <property type="molecule type" value="Genomic_DNA"/>
</dbReference>
<protein>
    <submittedName>
        <fullName evidence="10">NADH-quinone oxidoreductase subunit M</fullName>
    </submittedName>
</protein>
<dbReference type="NCBIfam" id="TIGR01972">
    <property type="entry name" value="NDH_I_M"/>
    <property type="match status" value="1"/>
</dbReference>
<dbReference type="Proteomes" id="UP000885759">
    <property type="component" value="Unassembled WGS sequence"/>
</dbReference>
<feature type="compositionally biased region" description="Low complexity" evidence="7">
    <location>
        <begin position="49"/>
        <end position="69"/>
    </location>
</feature>